<feature type="region of interest" description="Disordered" evidence="5">
    <location>
        <begin position="1"/>
        <end position="20"/>
    </location>
</feature>
<dbReference type="RefSeq" id="WP_413274128.1">
    <property type="nucleotide sequence ID" value="NZ_JBHFNQ010000218.1"/>
</dbReference>
<name>A0ABV4XG97_9CYAN</name>
<evidence type="ECO:0000313" key="8">
    <source>
        <dbReference type="Proteomes" id="UP001576774"/>
    </source>
</evidence>
<protein>
    <submittedName>
        <fullName evidence="7">Pre-16S rRNA-processing nuclease YqgF</fullName>
    </submittedName>
</protein>
<dbReference type="InterPro" id="IPR012337">
    <property type="entry name" value="RNaseH-like_sf"/>
</dbReference>
<dbReference type="Pfam" id="PF03652">
    <property type="entry name" value="RuvX"/>
    <property type="match status" value="1"/>
</dbReference>
<dbReference type="InterPro" id="IPR006641">
    <property type="entry name" value="YqgF/RNaseH-like_dom"/>
</dbReference>
<evidence type="ECO:0000313" key="7">
    <source>
        <dbReference type="EMBL" id="MFB2881143.1"/>
    </source>
</evidence>
<organism evidence="7 8">
    <name type="scientific">Floridaenema aerugineum BLCC-F46</name>
    <dbReference type="NCBI Taxonomy" id="3153654"/>
    <lineage>
        <taxon>Bacteria</taxon>
        <taxon>Bacillati</taxon>
        <taxon>Cyanobacteriota</taxon>
        <taxon>Cyanophyceae</taxon>
        <taxon>Oscillatoriophycideae</taxon>
        <taxon>Aerosakkonematales</taxon>
        <taxon>Aerosakkonemataceae</taxon>
        <taxon>Floridanema</taxon>
        <taxon>Floridanema aerugineum</taxon>
    </lineage>
</organism>
<proteinExistence type="predicted"/>
<evidence type="ECO:0000259" key="6">
    <source>
        <dbReference type="SMART" id="SM00732"/>
    </source>
</evidence>
<keyword evidence="3" id="KW-0540">Nuclease</keyword>
<dbReference type="EMBL" id="JBHFNQ010000218">
    <property type="protein sequence ID" value="MFB2881143.1"/>
    <property type="molecule type" value="Genomic_DNA"/>
</dbReference>
<dbReference type="InterPro" id="IPR005227">
    <property type="entry name" value="YqgF"/>
</dbReference>
<evidence type="ECO:0000256" key="3">
    <source>
        <dbReference type="ARBA" id="ARBA00022722"/>
    </source>
</evidence>
<gene>
    <name evidence="7" type="ORF">ACE1CC_30195</name>
</gene>
<feature type="domain" description="YqgF/RNase H-like" evidence="6">
    <location>
        <begin position="19"/>
        <end position="106"/>
    </location>
</feature>
<keyword evidence="4" id="KW-0378">Hydrolase</keyword>
<evidence type="ECO:0000256" key="4">
    <source>
        <dbReference type="ARBA" id="ARBA00022801"/>
    </source>
</evidence>
<evidence type="ECO:0000256" key="5">
    <source>
        <dbReference type="SAM" id="MobiDB-lite"/>
    </source>
</evidence>
<comment type="caution">
    <text evidence="7">The sequence shown here is derived from an EMBL/GenBank/DDBJ whole genome shotgun (WGS) entry which is preliminary data.</text>
</comment>
<dbReference type="SMART" id="SM00732">
    <property type="entry name" value="YqgFc"/>
    <property type="match status" value="1"/>
</dbReference>
<dbReference type="Gene3D" id="3.30.420.140">
    <property type="entry name" value="YqgF/RNase H-like domain"/>
    <property type="match status" value="1"/>
</dbReference>
<accession>A0ABV4XG97</accession>
<keyword evidence="2" id="KW-0690">Ribosome biogenesis</keyword>
<reference evidence="7 8" key="1">
    <citation type="submission" date="2024-09" db="EMBL/GenBank/DDBJ databases">
        <title>Floridaenema gen nov. (Aerosakkonemataceae, Aerosakkonematales ord. nov., Cyanobacteria) from benthic tropical and subtropical fresh waters, with the description of four new species.</title>
        <authorList>
            <person name="Moretto J.A."/>
            <person name="Berthold D.E."/>
            <person name="Lefler F.W."/>
            <person name="Huang I.-S."/>
            <person name="Laughinghouse H. IV."/>
        </authorList>
    </citation>
    <scope>NUCLEOTIDE SEQUENCE [LARGE SCALE GENOMIC DNA]</scope>
    <source>
        <strain evidence="7 8">BLCC-F46</strain>
    </source>
</reference>
<dbReference type="Proteomes" id="UP001576774">
    <property type="component" value="Unassembled WGS sequence"/>
</dbReference>
<keyword evidence="8" id="KW-1185">Reference proteome</keyword>
<dbReference type="InterPro" id="IPR037027">
    <property type="entry name" value="YqgF/RNaseH-like_dom_sf"/>
</dbReference>
<evidence type="ECO:0000256" key="1">
    <source>
        <dbReference type="ARBA" id="ARBA00022490"/>
    </source>
</evidence>
<dbReference type="SUPFAM" id="SSF53098">
    <property type="entry name" value="Ribonuclease H-like"/>
    <property type="match status" value="1"/>
</dbReference>
<sequence>MMFSPDSPNPESSASPKQPVILGFDPGRQKCGLAVMAVDRKLHYHEVIAAEKAIATIQELRQIYPVSVLVMGDQTTAKTWKKQLDRELPEPLRIILVDERYSTLEARDRYWQMYPPQGLYKLIPQGMRPLPRPVDDIVAILLIERYLGRLVSC</sequence>
<evidence type="ECO:0000256" key="2">
    <source>
        <dbReference type="ARBA" id="ARBA00022517"/>
    </source>
</evidence>
<keyword evidence="1" id="KW-0963">Cytoplasm</keyword>